<feature type="region of interest" description="Disordered" evidence="2">
    <location>
        <begin position="383"/>
        <end position="403"/>
    </location>
</feature>
<feature type="compositionally biased region" description="Basic and acidic residues" evidence="2">
    <location>
        <begin position="384"/>
        <end position="394"/>
    </location>
</feature>
<name>A0A071M5W1_9BURK</name>
<evidence type="ECO:0000256" key="2">
    <source>
        <dbReference type="SAM" id="MobiDB-lite"/>
    </source>
</evidence>
<organism evidence="3">
    <name type="scientific">Burkholderia cenocepacia</name>
    <dbReference type="NCBI Taxonomy" id="95486"/>
    <lineage>
        <taxon>Bacteria</taxon>
        <taxon>Pseudomonadati</taxon>
        <taxon>Pseudomonadota</taxon>
        <taxon>Betaproteobacteria</taxon>
        <taxon>Burkholderiales</taxon>
        <taxon>Burkholderiaceae</taxon>
        <taxon>Burkholderia</taxon>
        <taxon>Burkholderia cepacia complex</taxon>
    </lineage>
</organism>
<dbReference type="EMBL" id="JJOA01000034">
    <property type="protein sequence ID" value="KEA55915.1"/>
    <property type="molecule type" value="Genomic_DNA"/>
</dbReference>
<dbReference type="OrthoDB" id="1118920at2"/>
<accession>A0A071M5W1</accession>
<evidence type="ECO:0000256" key="1">
    <source>
        <dbReference type="ARBA" id="ARBA00023118"/>
    </source>
</evidence>
<dbReference type="CDD" id="cd05400">
    <property type="entry name" value="NT_2-5OAS_ClassI-CCAase"/>
    <property type="match status" value="1"/>
</dbReference>
<protein>
    <recommendedName>
        <fullName evidence="4">Nucleotidyltransferase</fullName>
    </recommendedName>
</protein>
<reference evidence="3" key="1">
    <citation type="submission" date="2014-04" db="EMBL/GenBank/DDBJ databases">
        <title>In planta biocontrol of soil-borne Fusarium wilt of banana through a plant endophytic bacterium, Burkholderia cenocepacia 869T2.</title>
        <authorList>
            <person name="Ho Y.-N."/>
            <person name="Chiang H.-M."/>
            <person name="Chao C.-P."/>
            <person name="Su C.-C."/>
            <person name="Hsu H.-F."/>
            <person name="Guo C.-T."/>
            <person name="Hsieh J.-L."/>
            <person name="Huang C.-C."/>
        </authorList>
    </citation>
    <scope>NUCLEOTIDE SEQUENCE [LARGE SCALE GENOMIC DNA]</scope>
    <source>
        <strain evidence="3">869T2</strain>
    </source>
</reference>
<dbReference type="GO" id="GO:0051607">
    <property type="term" value="P:defense response to virus"/>
    <property type="evidence" value="ECO:0007669"/>
    <property type="project" value="UniProtKB-KW"/>
</dbReference>
<evidence type="ECO:0008006" key="4">
    <source>
        <dbReference type="Google" id="ProtNLM"/>
    </source>
</evidence>
<proteinExistence type="predicted"/>
<dbReference type="GO" id="GO:0016779">
    <property type="term" value="F:nucleotidyltransferase activity"/>
    <property type="evidence" value="ECO:0007669"/>
    <property type="project" value="InterPro"/>
</dbReference>
<gene>
    <name evidence="3" type="ORF">DT99_29715</name>
</gene>
<dbReference type="AlphaFoldDB" id="A0A071M5W1"/>
<dbReference type="InterPro" id="IPR006116">
    <property type="entry name" value="NT_2-5OAS_ClassI-CCAase"/>
</dbReference>
<sequence>MTTNLSLSKRVIAALNARSETQQWETLIARLLRRLELDAADRARAEADYARLADDLARKLDIPRHDVHIFPQGSMRTQTTISQRYPVNFDLDLVVKLTGPHYDSPDPELMFALFGKALEGNEAVTGKPEAKRRCWRLPYPGRPYYFDLTPAVRDQTGRQGSSLSVRDPDTRWAPSNPEEFADWFCTHAARRFQFQTILLKSKVEARTTVAPLPDGDVGLDDILRRSVQLMKLHCDTMYWGADEKKKEAMPISVIIVTLATKAYADLHARRGAEFTSPIEVVLALVEAMPDFIERDHRGWRVENPKLTSENFADKWNEDDGARAKEFVRWHAALERDLDALLHQSHRAPSEDRIRSIFGSAGLEAWKESRPKANVLDGLVNSADGYRKANPDHPVKTGSSNTLG</sequence>
<keyword evidence="1" id="KW-0051">Antiviral defense</keyword>
<evidence type="ECO:0000313" key="3">
    <source>
        <dbReference type="EMBL" id="KEA55915.1"/>
    </source>
</evidence>
<comment type="caution">
    <text evidence="3">The sequence shown here is derived from an EMBL/GenBank/DDBJ whole genome shotgun (WGS) entry which is preliminary data.</text>
</comment>